<evidence type="ECO:0000256" key="1">
    <source>
        <dbReference type="ARBA" id="ARBA00022737"/>
    </source>
</evidence>
<feature type="repeat" description="PPR" evidence="2">
    <location>
        <begin position="245"/>
        <end position="279"/>
    </location>
</feature>
<dbReference type="InterPro" id="IPR046960">
    <property type="entry name" value="PPR_At4g14850-like_plant"/>
</dbReference>
<feature type="repeat" description="PPR" evidence="2">
    <location>
        <begin position="144"/>
        <end position="178"/>
    </location>
</feature>
<dbReference type="PROSITE" id="PS51375">
    <property type="entry name" value="PPR"/>
    <property type="match status" value="3"/>
</dbReference>
<accession>A0A835DFB8</accession>
<dbReference type="EMBL" id="JABCRI010000008">
    <property type="protein sequence ID" value="KAF8401278.1"/>
    <property type="molecule type" value="Genomic_DNA"/>
</dbReference>
<name>A0A835DFB8_TETSI</name>
<evidence type="ECO:0000256" key="2">
    <source>
        <dbReference type="PROSITE-ProRule" id="PRU00708"/>
    </source>
</evidence>
<dbReference type="Pfam" id="PF13041">
    <property type="entry name" value="PPR_2"/>
    <property type="match status" value="2"/>
</dbReference>
<dbReference type="PANTHER" id="PTHR47926">
    <property type="entry name" value="PENTATRICOPEPTIDE REPEAT-CONTAINING PROTEIN"/>
    <property type="match status" value="1"/>
</dbReference>
<protein>
    <recommendedName>
        <fullName evidence="5">Pentatricopeptide repeat-containing protein</fullName>
    </recommendedName>
</protein>
<dbReference type="InterPro" id="IPR002885">
    <property type="entry name" value="PPR_rpt"/>
</dbReference>
<sequence length="424" mass="46395">MITTGMFRNVFAASRLLIISSFNFDPPNISLAYVLFSQIQKPDVYSYNIIIKATSQSPNPLNSFPFYHKMLLQGLHPNEYTFCFLLTSCAHGLALQEGHQIHAHFITYGFDIGVYASTSLVHMYSECGDLSDAFGVFDEMRHRSDVTWSVMVDAYISRGLLIDGLQLFEEMMSLGVKDSNAVLVSALCACAKVQDLVLGRMVHGYIVVKGLELNVNLGTSLVGMYSKCGAIEMAMAVFSMMPAKSVGSWNCMINGLALNGCGNVAISLFKEMRAFGVEPNGVTFLGVLHGCSHAGLVDDAVTYFSCMSEVHGVAPNIKHYGCMVDLYCRAGRLEEALEVIRTMPIKPDIVIWGALLGACRIHSEAKLGELVGAQMMKLQPHQISGCTSLSDMYAMVGQWDGVIGVRRMMMDIDIGREPGHSSIT</sequence>
<evidence type="ECO:0000313" key="4">
    <source>
        <dbReference type="Proteomes" id="UP000655225"/>
    </source>
</evidence>
<dbReference type="PANTHER" id="PTHR47926:SF436">
    <property type="entry name" value="PENTATRICOPEPTIDE REPEAT-CONTAINING PROTEIN ELI1, CHLOROPLASTIC-LIKE ISOFORM X2"/>
    <property type="match status" value="1"/>
</dbReference>
<keyword evidence="1" id="KW-0677">Repeat</keyword>
<dbReference type="AlphaFoldDB" id="A0A835DFB8"/>
<dbReference type="Gene3D" id="1.25.40.10">
    <property type="entry name" value="Tetratricopeptide repeat domain"/>
    <property type="match status" value="4"/>
</dbReference>
<dbReference type="OrthoDB" id="185373at2759"/>
<comment type="caution">
    <text evidence="3">The sequence shown here is derived from an EMBL/GenBank/DDBJ whole genome shotgun (WGS) entry which is preliminary data.</text>
</comment>
<keyword evidence="4" id="KW-1185">Reference proteome</keyword>
<organism evidence="3 4">
    <name type="scientific">Tetracentron sinense</name>
    <name type="common">Spur-leaf</name>
    <dbReference type="NCBI Taxonomy" id="13715"/>
    <lineage>
        <taxon>Eukaryota</taxon>
        <taxon>Viridiplantae</taxon>
        <taxon>Streptophyta</taxon>
        <taxon>Embryophyta</taxon>
        <taxon>Tracheophyta</taxon>
        <taxon>Spermatophyta</taxon>
        <taxon>Magnoliopsida</taxon>
        <taxon>Trochodendrales</taxon>
        <taxon>Trochodendraceae</taxon>
        <taxon>Tetracentron</taxon>
    </lineage>
</organism>
<evidence type="ECO:0000313" key="3">
    <source>
        <dbReference type="EMBL" id="KAF8401278.1"/>
    </source>
</evidence>
<gene>
    <name evidence="3" type="ORF">HHK36_012211</name>
</gene>
<dbReference type="GO" id="GO:0009451">
    <property type="term" value="P:RNA modification"/>
    <property type="evidence" value="ECO:0007669"/>
    <property type="project" value="InterPro"/>
</dbReference>
<dbReference type="FunFam" id="1.25.40.10:FF:000184">
    <property type="entry name" value="Pentatricopeptide repeat-containing protein, chloroplastic"/>
    <property type="match status" value="1"/>
</dbReference>
<dbReference type="Proteomes" id="UP000655225">
    <property type="component" value="Unassembled WGS sequence"/>
</dbReference>
<dbReference type="GO" id="GO:0003723">
    <property type="term" value="F:RNA binding"/>
    <property type="evidence" value="ECO:0007669"/>
    <property type="project" value="InterPro"/>
</dbReference>
<dbReference type="OMA" id="CMINGLA"/>
<dbReference type="FunFam" id="1.25.40.10:FF:000427">
    <property type="entry name" value="Pentatricopeptide repeat-containing protein chloroplastic"/>
    <property type="match status" value="1"/>
</dbReference>
<dbReference type="Pfam" id="PF12854">
    <property type="entry name" value="PPR_1"/>
    <property type="match status" value="1"/>
</dbReference>
<proteinExistence type="predicted"/>
<reference evidence="3 4" key="1">
    <citation type="submission" date="2020-04" db="EMBL/GenBank/DDBJ databases">
        <title>Plant Genome Project.</title>
        <authorList>
            <person name="Zhang R.-G."/>
        </authorList>
    </citation>
    <scope>NUCLEOTIDE SEQUENCE [LARGE SCALE GENOMIC DNA]</scope>
    <source>
        <strain evidence="3">YNK0</strain>
        <tissue evidence="3">Leaf</tissue>
    </source>
</reference>
<dbReference type="InterPro" id="IPR011990">
    <property type="entry name" value="TPR-like_helical_dom_sf"/>
</dbReference>
<evidence type="ECO:0008006" key="5">
    <source>
        <dbReference type="Google" id="ProtNLM"/>
    </source>
</evidence>
<dbReference type="Pfam" id="PF01535">
    <property type="entry name" value="PPR"/>
    <property type="match status" value="3"/>
</dbReference>
<dbReference type="NCBIfam" id="TIGR00756">
    <property type="entry name" value="PPR"/>
    <property type="match status" value="4"/>
</dbReference>
<feature type="repeat" description="PPR" evidence="2">
    <location>
        <begin position="316"/>
        <end position="346"/>
    </location>
</feature>